<dbReference type="InterPro" id="IPR036162">
    <property type="entry name" value="Resolvase-like_N_sf"/>
</dbReference>
<dbReference type="SUPFAM" id="SSF53041">
    <property type="entry name" value="Resolvase-like"/>
    <property type="match status" value="1"/>
</dbReference>
<keyword evidence="1" id="KW-0175">Coiled coil</keyword>
<evidence type="ECO:0000256" key="1">
    <source>
        <dbReference type="SAM" id="Coils"/>
    </source>
</evidence>
<dbReference type="PROSITE" id="PS51737">
    <property type="entry name" value="RECOMBINASE_DNA_BIND"/>
    <property type="match status" value="1"/>
</dbReference>
<evidence type="ECO:0000259" key="3">
    <source>
        <dbReference type="PROSITE" id="PS51737"/>
    </source>
</evidence>
<accession>A0A226QPM1</accession>
<proteinExistence type="predicted"/>
<dbReference type="GO" id="GO:0003677">
    <property type="term" value="F:DNA binding"/>
    <property type="evidence" value="ECO:0007669"/>
    <property type="project" value="InterPro"/>
</dbReference>
<dbReference type="Pfam" id="PF07508">
    <property type="entry name" value="Recombinase"/>
    <property type="match status" value="1"/>
</dbReference>
<reference evidence="4 5" key="1">
    <citation type="submission" date="2017-04" db="EMBL/GenBank/DDBJ databases">
        <title>The genome sequence of Parageobacillus galactosidasius DSM 18751.</title>
        <authorList>
            <person name="Ramaloko W.T."/>
            <person name="Koen N."/>
            <person name="Polliack S."/>
            <person name="Aliyu H."/>
            <person name="Lebre P."/>
            <person name="Mohr T."/>
            <person name="Oswald F."/>
            <person name="Zwick M."/>
            <person name="Neumann A."/>
            <person name="Syldatk C."/>
            <person name="Cowan D."/>
            <person name="De Maayer P."/>
        </authorList>
    </citation>
    <scope>NUCLEOTIDE SEQUENCE [LARGE SCALE GENOMIC DNA]</scope>
    <source>
        <strain evidence="4 5">DSM 18751</strain>
    </source>
</reference>
<dbReference type="GO" id="GO:0000150">
    <property type="term" value="F:DNA strand exchange activity"/>
    <property type="evidence" value="ECO:0007669"/>
    <property type="project" value="InterPro"/>
</dbReference>
<dbReference type="Gene3D" id="3.90.1750.20">
    <property type="entry name" value="Putative Large Serine Recombinase, Chain B, Domain 2"/>
    <property type="match status" value="1"/>
</dbReference>
<comment type="caution">
    <text evidence="4">The sequence shown here is derived from an EMBL/GenBank/DDBJ whole genome shotgun (WGS) entry which is preliminary data.</text>
</comment>
<dbReference type="InterPro" id="IPR038109">
    <property type="entry name" value="DNA_bind_recomb_sf"/>
</dbReference>
<gene>
    <name evidence="4" type="ORF">B9L23_03345</name>
</gene>
<feature type="domain" description="Recombinase" evidence="3">
    <location>
        <begin position="158"/>
        <end position="269"/>
    </location>
</feature>
<sequence>MRTVAYYRSSTSLQEGSVTTQQRHIREYALKNHILIDEEYEDEFVSARKKLMKERPGLQRMLTDIRKGLINHILVYKRDRLARNLEEHMELYQLFKKHNIQVTFVAENEPPMRFDVMGELFELFIGVMNQREGQQINERIRDTKITNFQSGKSIGKLPYGYKTDPEKTQIIRIEEELHIVKTIFSEWLTEKYKNTNELRKYLKSRGIKRRGKDWTAQRIEEVLTQPMYMGLRIKNFGGIKAHRSVKDLAIITSEQFDKAKELLEKSKTPKAKSKKFDYLLTGFIFCNKCGSPLVEKVRQKHGAPYATYECKEHKEIIEQIDVENKVILKTMEFFNVLLKSNFKDLYTRYAKRNIQQLNLLIKELDRELKSLEDKLIRETNRYLVQETKKKEETIIMLQQQINECKNRKLEAELQKIQYQKVDEDSNTLKMQLRKEVFEKLNFTEKQVLLKDLIREILADAQVIKIVFKHPFLEISEVEI</sequence>
<keyword evidence="5" id="KW-1185">Reference proteome</keyword>
<dbReference type="InterPro" id="IPR050639">
    <property type="entry name" value="SSR_resolvase"/>
</dbReference>
<dbReference type="EMBL" id="NDYL01000001">
    <property type="protein sequence ID" value="OXB93954.1"/>
    <property type="molecule type" value="Genomic_DNA"/>
</dbReference>
<feature type="domain" description="Resolvase/invertase-type recombinase catalytic" evidence="2">
    <location>
        <begin position="2"/>
        <end position="151"/>
    </location>
</feature>
<name>A0A226QPM1_9BACL</name>
<dbReference type="PANTHER" id="PTHR30461">
    <property type="entry name" value="DNA-INVERTASE FROM LAMBDOID PROPHAGE"/>
    <property type="match status" value="1"/>
</dbReference>
<dbReference type="Gene3D" id="3.40.50.1390">
    <property type="entry name" value="Resolvase, N-terminal catalytic domain"/>
    <property type="match status" value="1"/>
</dbReference>
<evidence type="ECO:0000259" key="2">
    <source>
        <dbReference type="PROSITE" id="PS51736"/>
    </source>
</evidence>
<evidence type="ECO:0000313" key="5">
    <source>
        <dbReference type="Proteomes" id="UP000198394"/>
    </source>
</evidence>
<dbReference type="PANTHER" id="PTHR30461:SF23">
    <property type="entry name" value="DNA RECOMBINASE-RELATED"/>
    <property type="match status" value="1"/>
</dbReference>
<dbReference type="InterPro" id="IPR006119">
    <property type="entry name" value="Resolv_N"/>
</dbReference>
<dbReference type="Pfam" id="PF00239">
    <property type="entry name" value="Resolvase"/>
    <property type="match status" value="1"/>
</dbReference>
<feature type="coiled-coil region" evidence="1">
    <location>
        <begin position="347"/>
        <end position="414"/>
    </location>
</feature>
<dbReference type="CDD" id="cd00338">
    <property type="entry name" value="Ser_Recombinase"/>
    <property type="match status" value="1"/>
</dbReference>
<evidence type="ECO:0000313" key="4">
    <source>
        <dbReference type="EMBL" id="OXB93954.1"/>
    </source>
</evidence>
<protein>
    <recommendedName>
        <fullName evidence="6">Recombinase family protein</fullName>
    </recommendedName>
</protein>
<dbReference type="AlphaFoldDB" id="A0A226QPM1"/>
<evidence type="ECO:0008006" key="6">
    <source>
        <dbReference type="Google" id="ProtNLM"/>
    </source>
</evidence>
<dbReference type="Proteomes" id="UP000198394">
    <property type="component" value="Unassembled WGS sequence"/>
</dbReference>
<organism evidence="4 5">
    <name type="scientific">Parageobacillus galactosidasius</name>
    <dbReference type="NCBI Taxonomy" id="883812"/>
    <lineage>
        <taxon>Bacteria</taxon>
        <taxon>Bacillati</taxon>
        <taxon>Bacillota</taxon>
        <taxon>Bacilli</taxon>
        <taxon>Bacillales</taxon>
        <taxon>Anoxybacillaceae</taxon>
        <taxon>Parageobacillus</taxon>
    </lineage>
</organism>
<dbReference type="InterPro" id="IPR011109">
    <property type="entry name" value="DNA_bind_recombinase_dom"/>
</dbReference>
<dbReference type="SMART" id="SM00857">
    <property type="entry name" value="Resolvase"/>
    <property type="match status" value="1"/>
</dbReference>
<dbReference type="PROSITE" id="PS51736">
    <property type="entry name" value="RECOMBINASES_3"/>
    <property type="match status" value="1"/>
</dbReference>
<dbReference type="RefSeq" id="WP_013877399.1">
    <property type="nucleotide sequence ID" value="NZ_NDYL01000001.1"/>
</dbReference>